<comment type="caution">
    <text evidence="1">The sequence shown here is derived from an EMBL/GenBank/DDBJ whole genome shotgun (WGS) entry which is preliminary data.</text>
</comment>
<proteinExistence type="predicted"/>
<protein>
    <submittedName>
        <fullName evidence="1">Pyridoxamine 5'-phosphate oxidase family protein</fullName>
    </submittedName>
</protein>
<evidence type="ECO:0000313" key="2">
    <source>
        <dbReference type="Proteomes" id="UP001310386"/>
    </source>
</evidence>
<dbReference type="Gene3D" id="2.30.110.10">
    <property type="entry name" value="Electron Transport, Fmn-binding Protein, Chain A"/>
    <property type="match status" value="1"/>
</dbReference>
<reference evidence="1" key="1">
    <citation type="submission" date="2023-12" db="EMBL/GenBank/DDBJ databases">
        <title>Fervidustalea candida gen. nov., sp. nov., a novel member of the family Paenibacillaceae isolated from a geothermal area.</title>
        <authorList>
            <person name="Li W.-J."/>
            <person name="Jiao J.-Y."/>
            <person name="Chen Y."/>
        </authorList>
    </citation>
    <scope>NUCLEOTIDE SEQUENCE</scope>
    <source>
        <strain evidence="1">SYSU GA230002</strain>
    </source>
</reference>
<keyword evidence="2" id="KW-1185">Reference proteome</keyword>
<evidence type="ECO:0000313" key="1">
    <source>
        <dbReference type="EMBL" id="MEB3100857.1"/>
    </source>
</evidence>
<accession>A0ABU5ZEC6</accession>
<dbReference type="EMBL" id="JAYJLD010000004">
    <property type="protein sequence ID" value="MEB3100857.1"/>
    <property type="molecule type" value="Genomic_DNA"/>
</dbReference>
<dbReference type="InterPro" id="IPR012349">
    <property type="entry name" value="Split_barrel_FMN-bd"/>
</dbReference>
<name>A0ABU5ZEC6_9BACL</name>
<dbReference type="NCBIfam" id="NF005232">
    <property type="entry name" value="PRK06733.1"/>
    <property type="match status" value="1"/>
</dbReference>
<sequence length="147" mass="16631">MAITDFDFGQIFNEERIGLLTTYNKQSGKIHQNAVSWIKGASAHKLRIAVSTKSDIVTNIEEHPQVTLSFFYDQKVIAFQSEAKLLTKQMEAVPFPLTLIEVETEQLQDIMFYGAAISQEPAYVKTYNLEAAKKLDQQVYASMALSY</sequence>
<gene>
    <name evidence="1" type="ORF">VF724_04200</name>
</gene>
<dbReference type="Proteomes" id="UP001310386">
    <property type="component" value="Unassembled WGS sequence"/>
</dbReference>
<dbReference type="SUPFAM" id="SSF50475">
    <property type="entry name" value="FMN-binding split barrel"/>
    <property type="match status" value="1"/>
</dbReference>
<organism evidence="1 2">
    <name type="scientific">Ferviditalea candida</name>
    <dbReference type="NCBI Taxonomy" id="3108399"/>
    <lineage>
        <taxon>Bacteria</taxon>
        <taxon>Bacillati</taxon>
        <taxon>Bacillota</taxon>
        <taxon>Bacilli</taxon>
        <taxon>Bacillales</taxon>
        <taxon>Paenibacillaceae</taxon>
        <taxon>Ferviditalea</taxon>
    </lineage>
</organism>
<dbReference type="RefSeq" id="WP_371752971.1">
    <property type="nucleotide sequence ID" value="NZ_JAYJLD010000004.1"/>
</dbReference>